<gene>
    <name evidence="1" type="ORF">O181_056565</name>
</gene>
<evidence type="ECO:0000313" key="2">
    <source>
        <dbReference type="Proteomes" id="UP000765509"/>
    </source>
</evidence>
<reference evidence="1" key="1">
    <citation type="submission" date="2021-03" db="EMBL/GenBank/DDBJ databases">
        <title>Draft genome sequence of rust myrtle Austropuccinia psidii MF-1, a brazilian biotype.</title>
        <authorList>
            <person name="Quecine M.C."/>
            <person name="Pachon D.M.R."/>
            <person name="Bonatelli M.L."/>
            <person name="Correr F.H."/>
            <person name="Franceschini L.M."/>
            <person name="Leite T.F."/>
            <person name="Margarido G.R.A."/>
            <person name="Almeida C.A."/>
            <person name="Ferrarezi J.A."/>
            <person name="Labate C.A."/>
        </authorList>
    </citation>
    <scope>NUCLEOTIDE SEQUENCE</scope>
    <source>
        <strain evidence="1">MF-1</strain>
    </source>
</reference>
<accession>A0A9Q3HW80</accession>
<comment type="caution">
    <text evidence="1">The sequence shown here is derived from an EMBL/GenBank/DDBJ whole genome shotgun (WGS) entry which is preliminary data.</text>
</comment>
<evidence type="ECO:0000313" key="1">
    <source>
        <dbReference type="EMBL" id="MBW0516850.1"/>
    </source>
</evidence>
<proteinExistence type="predicted"/>
<name>A0A9Q3HW80_9BASI</name>
<dbReference type="Proteomes" id="UP000765509">
    <property type="component" value="Unassembled WGS sequence"/>
</dbReference>
<dbReference type="AlphaFoldDB" id="A0A9Q3HW80"/>
<keyword evidence="2" id="KW-1185">Reference proteome</keyword>
<organism evidence="1 2">
    <name type="scientific">Austropuccinia psidii MF-1</name>
    <dbReference type="NCBI Taxonomy" id="1389203"/>
    <lineage>
        <taxon>Eukaryota</taxon>
        <taxon>Fungi</taxon>
        <taxon>Dikarya</taxon>
        <taxon>Basidiomycota</taxon>
        <taxon>Pucciniomycotina</taxon>
        <taxon>Pucciniomycetes</taxon>
        <taxon>Pucciniales</taxon>
        <taxon>Sphaerophragmiaceae</taxon>
        <taxon>Austropuccinia</taxon>
    </lineage>
</organism>
<dbReference type="EMBL" id="AVOT02025520">
    <property type="protein sequence ID" value="MBW0516850.1"/>
    <property type="molecule type" value="Genomic_DNA"/>
</dbReference>
<protein>
    <submittedName>
        <fullName evidence="1">Uncharacterized protein</fullName>
    </submittedName>
</protein>
<sequence length="105" mass="12212">MYGIDLNNNKNRFFTIGHNKRQKFAFLTFKIQITVNKVSPVDLELEKFKSKQLNEAEISFNLTDKQESELSSLLYDHKEAFETDKEPLGAIVAHEVEIILNIERP</sequence>